<keyword evidence="3" id="KW-1185">Reference proteome</keyword>
<evidence type="ECO:0000313" key="2">
    <source>
        <dbReference type="EMBL" id="CAL1615719.1"/>
    </source>
</evidence>
<protein>
    <submittedName>
        <fullName evidence="2">Uncharacterized protein</fullName>
    </submittedName>
</protein>
<dbReference type="EMBL" id="OZ035831">
    <property type="protein sequence ID" value="CAL1615719.1"/>
    <property type="molecule type" value="Genomic_DNA"/>
</dbReference>
<feature type="region of interest" description="Disordered" evidence="1">
    <location>
        <begin position="101"/>
        <end position="155"/>
    </location>
</feature>
<organism evidence="2 3">
    <name type="scientific">Knipowitschia caucasica</name>
    <name type="common">Caucasian dwarf goby</name>
    <name type="synonym">Pomatoschistus caucasicus</name>
    <dbReference type="NCBI Taxonomy" id="637954"/>
    <lineage>
        <taxon>Eukaryota</taxon>
        <taxon>Metazoa</taxon>
        <taxon>Chordata</taxon>
        <taxon>Craniata</taxon>
        <taxon>Vertebrata</taxon>
        <taxon>Euteleostomi</taxon>
        <taxon>Actinopterygii</taxon>
        <taxon>Neopterygii</taxon>
        <taxon>Teleostei</taxon>
        <taxon>Neoteleostei</taxon>
        <taxon>Acanthomorphata</taxon>
        <taxon>Gobiaria</taxon>
        <taxon>Gobiiformes</taxon>
        <taxon>Gobioidei</taxon>
        <taxon>Gobiidae</taxon>
        <taxon>Gobiinae</taxon>
        <taxon>Knipowitschia</taxon>
    </lineage>
</organism>
<accession>A0AAV2MQF1</accession>
<sequence>MSLQILQVVPWPSDLPSRSHGRRKHRYHRSPSEASSCQSSSEDRRHLQKSEVQQVFGDLGKNEWRSPPASGTAPKYHSVLSAHSILSSKSGRNQLEEKQNGLILRRREEAPHDYDSGNDTSSPPSCKTAVSERKRGHAAAFPDKHKFTDNGSDSGNSVTSYASLCKTYRGDSLSTSVLSPGAKRADVPGLWTGGVGEIVLLSQKQEEVQVPPQQDPQPQIVHQLQTLTLHLALILQLIFPLPVLLLESVASRQLQGKFLQTQCRQIAGPKTNLNLQKVQRVTFTKETTETQVLLPHEEEKKRLAKPPGSTAHYQCQKAARPLLQTQPFVQPLQRIILEQPVLPESLPQRPLQGQP</sequence>
<name>A0AAV2MQF1_KNICA</name>
<proteinExistence type="predicted"/>
<dbReference type="AlphaFoldDB" id="A0AAV2MQF1"/>
<feature type="region of interest" description="Disordered" evidence="1">
    <location>
        <begin position="12"/>
        <end position="76"/>
    </location>
</feature>
<gene>
    <name evidence="2" type="ORF">KC01_LOCUS41611</name>
</gene>
<feature type="compositionally biased region" description="Basic residues" evidence="1">
    <location>
        <begin position="19"/>
        <end position="29"/>
    </location>
</feature>
<evidence type="ECO:0000256" key="1">
    <source>
        <dbReference type="SAM" id="MobiDB-lite"/>
    </source>
</evidence>
<reference evidence="2 3" key="1">
    <citation type="submission" date="2024-04" db="EMBL/GenBank/DDBJ databases">
        <authorList>
            <person name="Waldvogel A.-M."/>
            <person name="Schoenle A."/>
        </authorList>
    </citation>
    <scope>NUCLEOTIDE SEQUENCE [LARGE SCALE GENOMIC DNA]</scope>
</reference>
<evidence type="ECO:0000313" key="3">
    <source>
        <dbReference type="Proteomes" id="UP001497482"/>
    </source>
</evidence>
<dbReference type="Proteomes" id="UP001497482">
    <property type="component" value="Chromosome 9"/>
</dbReference>
<feature type="compositionally biased region" description="Basic and acidic residues" evidence="1">
    <location>
        <begin position="101"/>
        <end position="115"/>
    </location>
</feature>